<reference evidence="3 4" key="1">
    <citation type="submission" date="2019-12" db="EMBL/GenBank/DDBJ databases">
        <authorList>
            <person name="Dong K."/>
        </authorList>
    </citation>
    <scope>NUCLEOTIDE SEQUENCE [LARGE SCALE GENOMIC DNA]</scope>
    <source>
        <strain evidence="3 4">JCM 31225</strain>
    </source>
</reference>
<feature type="chain" id="PRO_5026805651" description="SnoaL-like domain-containing protein" evidence="1">
    <location>
        <begin position="20"/>
        <end position="165"/>
    </location>
</feature>
<sequence length="165" mass="18726">MKKLLWTLLILGFSYPVLAQDQEKTVSKLMDAWHAAAAKADFEGYFKLMDTASVFIGTDATERWTKPAFMAYARPHFAKGKAWSFTALERNIIFSADGKTAWLDELLDTQMKLCRGAAVLELQQGRWLIKQYVLSMCVPNEVSSEVIRLKSALENKVIDSIKEKE</sequence>
<dbReference type="InterPro" id="IPR037401">
    <property type="entry name" value="SnoaL-like"/>
</dbReference>
<evidence type="ECO:0000256" key="1">
    <source>
        <dbReference type="SAM" id="SignalP"/>
    </source>
</evidence>
<dbReference type="SUPFAM" id="SSF54427">
    <property type="entry name" value="NTF2-like"/>
    <property type="match status" value="1"/>
</dbReference>
<keyword evidence="1" id="KW-0732">Signal</keyword>
<dbReference type="EMBL" id="WSQA01000002">
    <property type="protein sequence ID" value="MVZ60932.1"/>
    <property type="molecule type" value="Genomic_DNA"/>
</dbReference>
<feature type="signal peptide" evidence="1">
    <location>
        <begin position="1"/>
        <end position="19"/>
    </location>
</feature>
<name>A0A6N8KZF1_9SPHI</name>
<evidence type="ECO:0000313" key="3">
    <source>
        <dbReference type="EMBL" id="MVZ60932.1"/>
    </source>
</evidence>
<evidence type="ECO:0000259" key="2">
    <source>
        <dbReference type="Pfam" id="PF13474"/>
    </source>
</evidence>
<dbReference type="InterPro" id="IPR032710">
    <property type="entry name" value="NTF2-like_dom_sf"/>
</dbReference>
<dbReference type="Gene3D" id="3.10.450.50">
    <property type="match status" value="1"/>
</dbReference>
<dbReference type="Proteomes" id="UP000435036">
    <property type="component" value="Unassembled WGS sequence"/>
</dbReference>
<dbReference type="OrthoDB" id="271716at2"/>
<protein>
    <recommendedName>
        <fullName evidence="2">SnoaL-like domain-containing protein</fullName>
    </recommendedName>
</protein>
<dbReference type="AlphaFoldDB" id="A0A6N8KZF1"/>
<organism evidence="3 4">
    <name type="scientific">Sphingobacterium humi</name>
    <dbReference type="NCBI Taxonomy" id="1796905"/>
    <lineage>
        <taxon>Bacteria</taxon>
        <taxon>Pseudomonadati</taxon>
        <taxon>Bacteroidota</taxon>
        <taxon>Sphingobacteriia</taxon>
        <taxon>Sphingobacteriales</taxon>
        <taxon>Sphingobacteriaceae</taxon>
        <taxon>Sphingobacterium</taxon>
    </lineage>
</organism>
<gene>
    <name evidence="3" type="ORF">GQF63_02740</name>
</gene>
<dbReference type="Pfam" id="PF13474">
    <property type="entry name" value="SnoaL_3"/>
    <property type="match status" value="1"/>
</dbReference>
<proteinExistence type="predicted"/>
<comment type="caution">
    <text evidence="3">The sequence shown here is derived from an EMBL/GenBank/DDBJ whole genome shotgun (WGS) entry which is preliminary data.</text>
</comment>
<keyword evidence="4" id="KW-1185">Reference proteome</keyword>
<evidence type="ECO:0000313" key="4">
    <source>
        <dbReference type="Proteomes" id="UP000435036"/>
    </source>
</evidence>
<feature type="domain" description="SnoaL-like" evidence="2">
    <location>
        <begin position="26"/>
        <end position="138"/>
    </location>
</feature>
<accession>A0A6N8KZF1</accession>